<dbReference type="InterPro" id="IPR011551">
    <property type="entry name" value="NTP_PyrPHydrolase_MazG"/>
</dbReference>
<dbReference type="CDD" id="cd11529">
    <property type="entry name" value="NTP-PPase_MazG_Cterm"/>
    <property type="match status" value="1"/>
</dbReference>
<evidence type="ECO:0000313" key="3">
    <source>
        <dbReference type="Proteomes" id="UP001382935"/>
    </source>
</evidence>
<name>A0ABZ2G1Z7_9SPHN</name>
<dbReference type="InterPro" id="IPR048015">
    <property type="entry name" value="NTP-PPase_MazG-like_N"/>
</dbReference>
<sequence>MTKPTDHLTQPDAAPALLRLMTIMARLRDPVSGCEWDKMQSFETIAPYTIEEAYEVADAIQRGDLGELKDELGDLALQIVFHAQMATEAGHFTLAEVLDGISDKMERRHPHIFGDDPTGGHHRWEEIKAAERAAKADDPSVLGGIALALPALERAAKLQKRAARTGFDWPDIDGPRAKILEELEEVSSAATDEHREEEIGDLLFAVVNLARFLKINPEEALRKGNAKFERRFRAIEQAPGFGDMTLEEQERLWTEQKAR</sequence>
<keyword evidence="3" id="KW-1185">Reference proteome</keyword>
<dbReference type="CDD" id="cd11528">
    <property type="entry name" value="NTP-PPase_MazG_Nterm"/>
    <property type="match status" value="1"/>
</dbReference>
<dbReference type="NCBIfam" id="TIGR00444">
    <property type="entry name" value="mazG"/>
    <property type="match status" value="1"/>
</dbReference>
<dbReference type="EC" id="3.6.1.9" evidence="2"/>
<dbReference type="SUPFAM" id="SSF101386">
    <property type="entry name" value="all-alpha NTP pyrophosphatases"/>
    <property type="match status" value="2"/>
</dbReference>
<dbReference type="Gene3D" id="1.10.287.1080">
    <property type="entry name" value="MazG-like"/>
    <property type="match status" value="2"/>
</dbReference>
<evidence type="ECO:0000313" key="2">
    <source>
        <dbReference type="EMBL" id="WWM70990.1"/>
    </source>
</evidence>
<feature type="domain" description="NTP pyrophosphohydrolase MazG-like" evidence="1">
    <location>
        <begin position="40"/>
        <end position="113"/>
    </location>
</feature>
<dbReference type="PANTHER" id="PTHR30522">
    <property type="entry name" value="NUCLEOSIDE TRIPHOSPHATE PYROPHOSPHOHYDROLASE"/>
    <property type="match status" value="1"/>
</dbReference>
<dbReference type="Pfam" id="PF03819">
    <property type="entry name" value="MazG"/>
    <property type="match status" value="2"/>
</dbReference>
<dbReference type="GO" id="GO:0047429">
    <property type="term" value="F:nucleoside triphosphate diphosphatase activity"/>
    <property type="evidence" value="ECO:0007669"/>
    <property type="project" value="UniProtKB-EC"/>
</dbReference>
<evidence type="ECO:0000259" key="1">
    <source>
        <dbReference type="Pfam" id="PF03819"/>
    </source>
</evidence>
<keyword evidence="2" id="KW-0378">Hydrolase</keyword>
<dbReference type="RefSeq" id="WP_338504241.1">
    <property type="nucleotide sequence ID" value="NZ_CP145607.1"/>
</dbReference>
<protein>
    <submittedName>
        <fullName evidence="2">Nucleoside triphosphate pyrophosphohydrolase</fullName>
        <ecNumber evidence="2">3.6.1.9</ecNumber>
    </submittedName>
</protein>
<feature type="domain" description="NTP pyrophosphohydrolase MazG-like" evidence="1">
    <location>
        <begin position="177"/>
        <end position="231"/>
    </location>
</feature>
<accession>A0ABZ2G1Z7</accession>
<dbReference type="InterPro" id="IPR004518">
    <property type="entry name" value="MazG-like_dom"/>
</dbReference>
<dbReference type="EMBL" id="CP145607">
    <property type="protein sequence ID" value="WWM70990.1"/>
    <property type="molecule type" value="Genomic_DNA"/>
</dbReference>
<dbReference type="NCBIfam" id="NF007113">
    <property type="entry name" value="PRK09562.1"/>
    <property type="match status" value="1"/>
</dbReference>
<organism evidence="2 3">
    <name type="scientific">Sphingomonas kaistensis</name>
    <dbReference type="NCBI Taxonomy" id="298708"/>
    <lineage>
        <taxon>Bacteria</taxon>
        <taxon>Pseudomonadati</taxon>
        <taxon>Pseudomonadota</taxon>
        <taxon>Alphaproteobacteria</taxon>
        <taxon>Sphingomonadales</taxon>
        <taxon>Sphingomonadaceae</taxon>
        <taxon>Sphingomonas</taxon>
    </lineage>
</organism>
<reference evidence="2 3" key="1">
    <citation type="submission" date="2024-02" db="EMBL/GenBank/DDBJ databases">
        <title>Full genome sequence of Sphingomonas kaistensis.</title>
        <authorList>
            <person name="Poletto B.L."/>
            <person name="Silva G."/>
            <person name="Galante D."/>
            <person name="Campos K.R."/>
            <person name="Santos M.B.N."/>
            <person name="Sacchi C.T."/>
        </authorList>
    </citation>
    <scope>NUCLEOTIDE SEQUENCE [LARGE SCALE GENOMIC DNA]</scope>
    <source>
        <strain evidence="2 3">MA4R</strain>
    </source>
</reference>
<dbReference type="Proteomes" id="UP001382935">
    <property type="component" value="Chromosome"/>
</dbReference>
<gene>
    <name evidence="2" type="primary">mazG</name>
    <name evidence="2" type="ORF">V6R86_09955</name>
</gene>
<dbReference type="InterPro" id="IPR048011">
    <property type="entry name" value="NTP-PPase_MazG-like_C"/>
</dbReference>
<dbReference type="PANTHER" id="PTHR30522:SF0">
    <property type="entry name" value="NUCLEOSIDE TRIPHOSPHATE PYROPHOSPHOHYDROLASE"/>
    <property type="match status" value="1"/>
</dbReference>
<proteinExistence type="predicted"/>